<dbReference type="InterPro" id="IPR052349">
    <property type="entry name" value="Metallo-hydrolase_Enzymes"/>
</dbReference>
<dbReference type="GO" id="GO:0016814">
    <property type="term" value="F:hydrolase activity, acting on carbon-nitrogen (but not peptide) bonds, in cyclic amidines"/>
    <property type="evidence" value="ECO:0007669"/>
    <property type="project" value="TreeGrafter"/>
</dbReference>
<dbReference type="Proteomes" id="UP000248889">
    <property type="component" value="Unassembled WGS sequence"/>
</dbReference>
<accession>A0A2X0JYN3</accession>
<sequence length="229" mass="22578">MGPDPDGPFAALLAVAHSCGLPLDLHLGPLPAPDDARDRDRLTALLDRLPTGSLLTVAGALPRSAVAALGAAADRVGVVVLPQGGCGAGASGPGGFDAATARRLADAGVPLAAGSGALRDVTRPVGRADPIEAAFLLAAQAGLSAAAAYDAVGPGARARLGLPACAVEAGRPADLLALRGETLVAALSGGHSRVVLHAGRVVSRTSAVREYADTTTAAVPRQVRPSRPA</sequence>
<dbReference type="Gene3D" id="3.20.20.140">
    <property type="entry name" value="Metal-dependent hydrolases"/>
    <property type="match status" value="1"/>
</dbReference>
<evidence type="ECO:0000313" key="2">
    <source>
        <dbReference type="Proteomes" id="UP000248889"/>
    </source>
</evidence>
<dbReference type="PANTHER" id="PTHR32027:SF9">
    <property type="entry name" value="BLL3847 PROTEIN"/>
    <property type="match status" value="1"/>
</dbReference>
<dbReference type="InterPro" id="IPR011059">
    <property type="entry name" value="Metal-dep_hydrolase_composite"/>
</dbReference>
<dbReference type="InterPro" id="IPR032466">
    <property type="entry name" value="Metal_Hydrolase"/>
</dbReference>
<dbReference type="EMBL" id="QKYN01000262">
    <property type="protein sequence ID" value="RAG80309.1"/>
    <property type="molecule type" value="Genomic_DNA"/>
</dbReference>
<name>A0A2X0JYN3_9ACTN</name>
<proteinExistence type="predicted"/>
<keyword evidence="2" id="KW-1185">Reference proteome</keyword>
<reference evidence="1 2" key="1">
    <citation type="submission" date="2018-06" db="EMBL/GenBank/DDBJ databases">
        <title>Streptacidiphilus pinicola sp. nov., isolated from pine grove soil.</title>
        <authorList>
            <person name="Roh S.G."/>
            <person name="Park S."/>
            <person name="Kim M.-K."/>
            <person name="Yun B.-R."/>
            <person name="Park J."/>
            <person name="Kim M.J."/>
            <person name="Kim Y.S."/>
            <person name="Kim S.B."/>
        </authorList>
    </citation>
    <scope>NUCLEOTIDE SEQUENCE [LARGE SCALE GENOMIC DNA]</scope>
    <source>
        <strain evidence="1 2">MMS16-CNU450</strain>
    </source>
</reference>
<dbReference type="Gene3D" id="2.30.40.10">
    <property type="entry name" value="Urease, subunit C, domain 1"/>
    <property type="match status" value="1"/>
</dbReference>
<protein>
    <recommendedName>
        <fullName evidence="3">Hydrolase</fullName>
    </recommendedName>
</protein>
<evidence type="ECO:0008006" key="3">
    <source>
        <dbReference type="Google" id="ProtNLM"/>
    </source>
</evidence>
<gene>
    <name evidence="1" type="ORF">DN069_38820</name>
</gene>
<organism evidence="1 2">
    <name type="scientific">Streptacidiphilus pinicola</name>
    <dbReference type="NCBI Taxonomy" id="2219663"/>
    <lineage>
        <taxon>Bacteria</taxon>
        <taxon>Bacillati</taxon>
        <taxon>Actinomycetota</taxon>
        <taxon>Actinomycetes</taxon>
        <taxon>Kitasatosporales</taxon>
        <taxon>Streptomycetaceae</taxon>
        <taxon>Streptacidiphilus</taxon>
    </lineage>
</organism>
<dbReference type="AlphaFoldDB" id="A0A2X0JYN3"/>
<dbReference type="PANTHER" id="PTHR32027">
    <property type="entry name" value="CYTOSINE DEAMINASE"/>
    <property type="match status" value="1"/>
</dbReference>
<dbReference type="SUPFAM" id="SSF51556">
    <property type="entry name" value="Metallo-dependent hydrolases"/>
    <property type="match status" value="1"/>
</dbReference>
<comment type="caution">
    <text evidence="1">The sequence shown here is derived from an EMBL/GenBank/DDBJ whole genome shotgun (WGS) entry which is preliminary data.</text>
</comment>
<evidence type="ECO:0000313" key="1">
    <source>
        <dbReference type="EMBL" id="RAG80309.1"/>
    </source>
</evidence>